<protein>
    <submittedName>
        <fullName evidence="1">Uncharacterized protein</fullName>
    </submittedName>
</protein>
<comment type="caution">
    <text evidence="1">The sequence shown here is derived from an EMBL/GenBank/DDBJ whole genome shotgun (WGS) entry which is preliminary data.</text>
</comment>
<gene>
    <name evidence="1" type="ORF">L1987_27909</name>
</gene>
<reference evidence="1 2" key="2">
    <citation type="journal article" date="2022" name="Mol. Ecol. Resour.">
        <title>The genomes of chicory, endive, great burdock and yacon provide insights into Asteraceae paleo-polyploidization history and plant inulin production.</title>
        <authorList>
            <person name="Fan W."/>
            <person name="Wang S."/>
            <person name="Wang H."/>
            <person name="Wang A."/>
            <person name="Jiang F."/>
            <person name="Liu H."/>
            <person name="Zhao H."/>
            <person name="Xu D."/>
            <person name="Zhang Y."/>
        </authorList>
    </citation>
    <scope>NUCLEOTIDE SEQUENCE [LARGE SCALE GENOMIC DNA]</scope>
    <source>
        <strain evidence="2">cv. Yunnan</strain>
        <tissue evidence="1">Leaves</tissue>
    </source>
</reference>
<sequence>MDRKIFDSNYERPYFYTRPLLPPLPPPPPATASHKSHGFNLDNKVSPSVLLIIIVLALIFFISGLLHLLVRYLMRPINRDPDEFDNVSVLQGQLQQLFHLHDSGVDQSFIDTLPVFTYKSIIGVKDPFDCAVCLCEFEGEDKLRLLPKCGHAFHMECIDIWLLSHSTCPLCRGSLLSEFTTPNTCFPPTVLVLESGSGEVSREIVNSDQPNGSSIQRVNSHLSNGEFEFDKGEVVKDEDKEKVVTIKLGKFKSVDGCDGGGGEGSSEKQTIDGRRCFSMGSFEYVMNESSSLQVPIRAQVKKQASKKSSLPITSSHRPAMSECGGDSRRDFKGLDVFGGGGCSGGAIGKSKRESFSVSKIWRRGQKEKATPRATATIGPSTRGSISFRFPVHRNESKANRRANSELGIGRWEDDQETQICQWLDSLPLHASNPPSFARTLLWFMGRQQIKAVQSSSSTNV</sequence>
<keyword evidence="2" id="KW-1185">Reference proteome</keyword>
<reference evidence="2" key="1">
    <citation type="journal article" date="2022" name="Mol. Ecol. Resour.">
        <title>The genomes of chicory, endive, great burdock and yacon provide insights into Asteraceae palaeo-polyploidization history and plant inulin production.</title>
        <authorList>
            <person name="Fan W."/>
            <person name="Wang S."/>
            <person name="Wang H."/>
            <person name="Wang A."/>
            <person name="Jiang F."/>
            <person name="Liu H."/>
            <person name="Zhao H."/>
            <person name="Xu D."/>
            <person name="Zhang Y."/>
        </authorList>
    </citation>
    <scope>NUCLEOTIDE SEQUENCE [LARGE SCALE GENOMIC DNA]</scope>
    <source>
        <strain evidence="2">cv. Yunnan</strain>
    </source>
</reference>
<evidence type="ECO:0000313" key="1">
    <source>
        <dbReference type="EMBL" id="KAI3805486.1"/>
    </source>
</evidence>
<name>A0ACB9IDD9_9ASTR</name>
<dbReference type="EMBL" id="CM042026">
    <property type="protein sequence ID" value="KAI3805486.1"/>
    <property type="molecule type" value="Genomic_DNA"/>
</dbReference>
<accession>A0ACB9IDD9</accession>
<evidence type="ECO:0000313" key="2">
    <source>
        <dbReference type="Proteomes" id="UP001056120"/>
    </source>
</evidence>
<organism evidence="1 2">
    <name type="scientific">Smallanthus sonchifolius</name>
    <dbReference type="NCBI Taxonomy" id="185202"/>
    <lineage>
        <taxon>Eukaryota</taxon>
        <taxon>Viridiplantae</taxon>
        <taxon>Streptophyta</taxon>
        <taxon>Embryophyta</taxon>
        <taxon>Tracheophyta</taxon>
        <taxon>Spermatophyta</taxon>
        <taxon>Magnoliopsida</taxon>
        <taxon>eudicotyledons</taxon>
        <taxon>Gunneridae</taxon>
        <taxon>Pentapetalae</taxon>
        <taxon>asterids</taxon>
        <taxon>campanulids</taxon>
        <taxon>Asterales</taxon>
        <taxon>Asteraceae</taxon>
        <taxon>Asteroideae</taxon>
        <taxon>Heliantheae alliance</taxon>
        <taxon>Millerieae</taxon>
        <taxon>Smallanthus</taxon>
    </lineage>
</organism>
<proteinExistence type="predicted"/>
<dbReference type="Proteomes" id="UP001056120">
    <property type="component" value="Linkage Group LG09"/>
</dbReference>